<accession>A0A1E5QIY7</accession>
<proteinExistence type="predicted"/>
<evidence type="ECO:0000256" key="2">
    <source>
        <dbReference type="SAM" id="Phobius"/>
    </source>
</evidence>
<feature type="transmembrane region" description="Helical" evidence="2">
    <location>
        <begin position="293"/>
        <end position="316"/>
    </location>
</feature>
<keyword evidence="2" id="KW-0812">Transmembrane</keyword>
<dbReference type="EMBL" id="MJGC01000063">
    <property type="protein sequence ID" value="OEJ74649.1"/>
    <property type="molecule type" value="Genomic_DNA"/>
</dbReference>
<protein>
    <recommendedName>
        <fullName evidence="3">TPM domain-containing protein</fullName>
    </recommendedName>
</protein>
<feature type="transmembrane region" description="Helical" evidence="2">
    <location>
        <begin position="322"/>
        <end position="347"/>
    </location>
</feature>
<evidence type="ECO:0000313" key="4">
    <source>
        <dbReference type="EMBL" id="OEJ74649.1"/>
    </source>
</evidence>
<evidence type="ECO:0000259" key="3">
    <source>
        <dbReference type="Pfam" id="PF04536"/>
    </source>
</evidence>
<dbReference type="PANTHER" id="PTHR30373:SF2">
    <property type="entry name" value="UPF0603 PROTEIN YGCG"/>
    <property type="match status" value="1"/>
</dbReference>
<organism evidence="4">
    <name type="scientific">Desertifilum tharense IPPAS B-1220</name>
    <dbReference type="NCBI Taxonomy" id="1781255"/>
    <lineage>
        <taxon>Bacteria</taxon>
        <taxon>Bacillati</taxon>
        <taxon>Cyanobacteriota</taxon>
        <taxon>Cyanophyceae</taxon>
        <taxon>Desertifilales</taxon>
        <taxon>Desertifilaceae</taxon>
        <taxon>Desertifilum</taxon>
    </lineage>
</organism>
<name>A0A1E5QIY7_9CYAN</name>
<dbReference type="InterPro" id="IPR007621">
    <property type="entry name" value="TPM_dom"/>
</dbReference>
<dbReference type="AlphaFoldDB" id="A0A1E5QIY7"/>
<feature type="domain" description="TPM" evidence="3">
    <location>
        <begin position="106"/>
        <end position="230"/>
    </location>
</feature>
<feature type="transmembrane region" description="Helical" evidence="2">
    <location>
        <begin position="70"/>
        <end position="90"/>
    </location>
</feature>
<gene>
    <name evidence="4" type="ORF">BH720_13330</name>
</gene>
<dbReference type="Pfam" id="PF04536">
    <property type="entry name" value="TPM_phosphatase"/>
    <property type="match status" value="1"/>
</dbReference>
<dbReference type="STRING" id="1781255.BH720_13330"/>
<comment type="caution">
    <text evidence="4">The sequence shown here is derived from an EMBL/GenBank/DDBJ whole genome shotgun (WGS) entry which is preliminary data.</text>
</comment>
<keyword evidence="2" id="KW-1133">Transmembrane helix</keyword>
<evidence type="ECO:0000256" key="1">
    <source>
        <dbReference type="SAM" id="MobiDB-lite"/>
    </source>
</evidence>
<feature type="compositionally biased region" description="Gly residues" evidence="1">
    <location>
        <begin position="474"/>
        <end position="508"/>
    </location>
</feature>
<dbReference type="Gene3D" id="3.10.310.50">
    <property type="match status" value="1"/>
</dbReference>
<sequence>MHLTNKYELYKPFSLPLKFQGYIRGSELNLSPTFRIAKAFSILTPNACQLTEESAMLFSFPRIKPRFKQILWGGLFALAFYLFPLASYALTVQEVPNPQQVSGGWVTDMAQLLSPQTTTQINQLITQLEATNGTEIAVVTVPSTAPASSVKAFATELFNTWQIGKQGQDNGVLFLVSLDDRRVEIETGYGVEGVLPDGRVGRILDIHVIPRFRQDDYEGGILAGTQALVRALEQETYNPITSPMVDQPTAVKTLGFGGILVAIASAVASYFKLKQPLYLEPLGRSRIQADSGVSWLLYLIGAGLVFTVGLVFWAIVWGQVGIFGFLVVGAIALAAAFALRSGLFALLRGKNSELQPVHCQRCQVPMVQVTENPGEYLSSGDRVAQQLGSETFSVWRCPQCGDTQNGVHIRSWRQLSRYETCPKCDALTLERQTQTLKHPTQWSSGKREITLHCHHCDYHKITQERIPPLPPPSSGGGGSSGGSSFGGGSSGGSFGGGSSGGGGAGRSW</sequence>
<reference evidence="4" key="1">
    <citation type="submission" date="2016-09" db="EMBL/GenBank/DDBJ databases">
        <title>Draft genome of thermotolerant cyanobacterium Desertifilum sp. strain IPPAS B-1220.</title>
        <authorList>
            <person name="Sinetova M.A."/>
            <person name="Bolakhan K."/>
            <person name="Zayadan B.K."/>
            <person name="Mironov K.S."/>
            <person name="Ustinova V."/>
            <person name="Kupriyanova E.V."/>
            <person name="Sidorov R.A."/>
            <person name="Skrypnik A.N."/>
            <person name="Gogoleva N.E."/>
            <person name="Gogolev Y.V."/>
            <person name="Los D.A."/>
        </authorList>
    </citation>
    <scope>NUCLEOTIDE SEQUENCE [LARGE SCALE GENOMIC DNA]</scope>
    <source>
        <strain evidence="4">IPPAS B-1220</strain>
    </source>
</reference>
<feature type="transmembrane region" description="Helical" evidence="2">
    <location>
        <begin position="254"/>
        <end position="273"/>
    </location>
</feature>
<dbReference type="PANTHER" id="PTHR30373">
    <property type="entry name" value="UPF0603 PROTEIN YGCG"/>
    <property type="match status" value="1"/>
</dbReference>
<feature type="region of interest" description="Disordered" evidence="1">
    <location>
        <begin position="464"/>
        <end position="508"/>
    </location>
</feature>
<keyword evidence="2" id="KW-0472">Membrane</keyword>